<organism evidence="2 3">
    <name type="scientific">Aspergillus fumigatus</name>
    <name type="common">Neosartorya fumigata</name>
    <dbReference type="NCBI Taxonomy" id="746128"/>
    <lineage>
        <taxon>Eukaryota</taxon>
        <taxon>Fungi</taxon>
        <taxon>Dikarya</taxon>
        <taxon>Ascomycota</taxon>
        <taxon>Pezizomycotina</taxon>
        <taxon>Eurotiomycetes</taxon>
        <taxon>Eurotiomycetidae</taxon>
        <taxon>Eurotiales</taxon>
        <taxon>Aspergillaceae</taxon>
        <taxon>Aspergillus</taxon>
        <taxon>Aspergillus subgen. Fumigati</taxon>
    </lineage>
</organism>
<protein>
    <submittedName>
        <fullName evidence="2">Uncharacterized protein</fullName>
    </submittedName>
</protein>
<dbReference type="AlphaFoldDB" id="A0A9P8N9Z5"/>
<name>A0A9P8N9Z5_ASPFM</name>
<dbReference type="EMBL" id="JAIBSC010000131">
    <property type="protein sequence ID" value="KAH1895879.1"/>
    <property type="molecule type" value="Genomic_DNA"/>
</dbReference>
<accession>A0A9P8N9Z5</accession>
<comment type="caution">
    <text evidence="2">The sequence shown here is derived from an EMBL/GenBank/DDBJ whole genome shotgun (WGS) entry which is preliminary data.</text>
</comment>
<evidence type="ECO:0000256" key="1">
    <source>
        <dbReference type="SAM" id="SignalP"/>
    </source>
</evidence>
<proteinExistence type="predicted"/>
<keyword evidence="1" id="KW-0732">Signal</keyword>
<feature type="chain" id="PRO_5040396318" evidence="1">
    <location>
        <begin position="20"/>
        <end position="121"/>
    </location>
</feature>
<evidence type="ECO:0000313" key="3">
    <source>
        <dbReference type="Proteomes" id="UP000813423"/>
    </source>
</evidence>
<reference evidence="2" key="1">
    <citation type="submission" date="2021-08" db="EMBL/GenBank/DDBJ databases">
        <title>Global Aspergillus fumigatus from environmental and clinical sources.</title>
        <authorList>
            <person name="Barber A."/>
            <person name="Sae-Ong T."/>
        </authorList>
    </citation>
    <scope>NUCLEOTIDE SEQUENCE</scope>
    <source>
        <strain evidence="2">NRZ-2016-071</strain>
    </source>
</reference>
<feature type="signal peptide" evidence="1">
    <location>
        <begin position="1"/>
        <end position="19"/>
    </location>
</feature>
<sequence>MRWETLGILFTYWAFGAISSSPESEPVSRYCQGHPFVMGPKKLMAHLKYYASLCIDLCRQLGSVNVLFVYLLYKHNILEGILNGGKSLSCWMQHGELVAVTTPIGLHRELTAGSQQPTLQH</sequence>
<gene>
    <name evidence="2" type="ORF">KXV57_001686</name>
</gene>
<evidence type="ECO:0000313" key="2">
    <source>
        <dbReference type="EMBL" id="KAH1895879.1"/>
    </source>
</evidence>
<dbReference type="Proteomes" id="UP000813423">
    <property type="component" value="Unassembled WGS sequence"/>
</dbReference>